<feature type="domain" description="CDCP1 second and fifth CUB" evidence="5">
    <location>
        <begin position="473"/>
        <end position="575"/>
    </location>
</feature>
<feature type="domain" description="CDCP1 third and sixth CUB" evidence="3">
    <location>
        <begin position="590"/>
        <end position="682"/>
    </location>
</feature>
<feature type="domain" description="CDCP1 second and fifth CUB" evidence="5">
    <location>
        <begin position="786"/>
        <end position="881"/>
    </location>
</feature>
<dbReference type="InterPro" id="IPR056268">
    <property type="entry name" value="CUB_CDCP1_1st"/>
</dbReference>
<dbReference type="KEGG" id="mze:101476980"/>
<keyword evidence="2" id="KW-0732">Signal</keyword>
<feature type="domain" description="CDCP1 first CUB" evidence="4">
    <location>
        <begin position="212"/>
        <end position="279"/>
    </location>
</feature>
<accession>A0A3P9DLX2</accession>
<feature type="domain" description="CDCP1 third and sixth CUB" evidence="3">
    <location>
        <begin position="888"/>
        <end position="999"/>
    </location>
</feature>
<evidence type="ECO:0000259" key="5">
    <source>
        <dbReference type="Pfam" id="PF23668"/>
    </source>
</evidence>
<reference evidence="6" key="2">
    <citation type="submission" date="2025-08" db="UniProtKB">
        <authorList>
            <consortium name="Ensembl"/>
        </authorList>
    </citation>
    <scope>IDENTIFICATION</scope>
</reference>
<dbReference type="AlphaFoldDB" id="A0A3P9DLX2"/>
<dbReference type="InterPro" id="IPR038811">
    <property type="entry name" value="CDCP1"/>
</dbReference>
<organism evidence="6 7">
    <name type="scientific">Maylandia zebra</name>
    <name type="common">zebra mbuna</name>
    <dbReference type="NCBI Taxonomy" id="106582"/>
    <lineage>
        <taxon>Eukaryota</taxon>
        <taxon>Metazoa</taxon>
        <taxon>Chordata</taxon>
        <taxon>Craniata</taxon>
        <taxon>Vertebrata</taxon>
        <taxon>Euteleostomi</taxon>
        <taxon>Actinopterygii</taxon>
        <taxon>Neopterygii</taxon>
        <taxon>Teleostei</taxon>
        <taxon>Neoteleostei</taxon>
        <taxon>Acanthomorphata</taxon>
        <taxon>Ovalentaria</taxon>
        <taxon>Cichlomorphae</taxon>
        <taxon>Cichliformes</taxon>
        <taxon>Cichlidae</taxon>
        <taxon>African cichlids</taxon>
        <taxon>Pseudocrenilabrinae</taxon>
        <taxon>Haplochromini</taxon>
        <taxon>Maylandia</taxon>
        <taxon>Maylandia zebra complex</taxon>
    </lineage>
</organism>
<dbReference type="CTD" id="560859"/>
<feature type="domain" description="CDCP1 second and fifth CUB" evidence="5">
    <location>
        <begin position="286"/>
        <end position="391"/>
    </location>
</feature>
<sequence length="1194" mass="131905">MRLCRTCALLALLFLAVLDSSESQQEVVRPDKGLNVTVSTEQPKCFVCIVSKVNSTPLPCHSSLSLVPEVETTLQFSCPQPVEQAYTVTIAHSIECTENACSPPTLQTQPSILTNFARIFTWDLNAAQDTVVRLSIIEGGLTDTSQPCSDGHQFSVSTSIASSKAQTQYCRGGSVKSLYLINPAVVSLQVKPKAQVVSELFQTSVTQLKTEVISVDSSTTMVLSRDPKESVCEVCTAEGPTLTCSTEKTLNNVEKLSVVFSCPKPQDGFNVKIKKTIECTKTSCKPSTAEIVPDQLNAFKRSLTWDISVPESTVLTLDFPGGGLKEISAGVTCPDVYQYSVSTIKRSGEIQSNKYCKGGTVSDLNLLGATTVTIEVPKGEKLESAAFNVKATERASRMMSVASEIKKTKIIITKVNQELHCNVCQMAPYQKCYPETLALFAPCNVSVEFTCPRPQDVFSVEVNREIDGPFSGDPVQAESSVLPEFNRTFKWDLKTNFTHTFQLDFPEQGLRQISSEETCPDEHKYSFIIYLRGQANIGTFCRGGSVTTIQGRYKGRVSLKVPANAKMDPFEFKLSGGPETNMIAIVGVNLPRGVSDTTLVTANFPRDFPDNMQMQWSFTVPGMHNYTVLFDHVTPPECLNNGEVTVEYQAGAKTVTKALKDPQPEHQQGNFNMVLTNCQTNTTLPGLTLNYRVSVVRSGRPVLCTVDLTKDPGVSLQIENLNSASYCEISINSEVKEKINVTAGSIAKLSFLDCPNDDIRLTAKKVIDCKNTESCPVTTLSVSTMEPCLPMPLNSFTWHLNIPETKTWDLVSPKGSLRQSLPSQECKEPFSLHLAEEEGSNFVGNFCFDGVIQKIQVHANISITAPGQQLSRMTGSFLNISVSEEITETIIYTVSPDTMSPTLLATPNWPQGMKSYRTLSWIVTLPNQYKAQLNFNVTQPQCKEGHTGIDVRTIENRELKLSISENDPLVVEQLVGESFYLNMSNCEPETRQFSALTTINLQRKQNFLPIVLGISGAILFLLLVLAVVCIVTKKKKNQKRNRGSSIYMPKGNIFRPSDMHFTKTRSENESHVYDSIDETMVYGHLLSNSSHGEAFPDQYNGIQTDTYRTFTGPADGALPVIKEPDPQPGDKMFMDPSETFIPSRPRTPINRQDSLGFQDRRMIDNELYTFKTTGDINTIRLSAADMEPIPDDYL</sequence>
<keyword evidence="1" id="KW-1133">Transmembrane helix</keyword>
<dbReference type="Pfam" id="PF23667">
    <property type="entry name" value="CUB_CDCP1_1"/>
    <property type="match status" value="3"/>
</dbReference>
<dbReference type="Pfam" id="PF23665">
    <property type="entry name" value="CDCP1_CUB_6"/>
    <property type="match status" value="2"/>
</dbReference>
<evidence type="ECO:0000313" key="6">
    <source>
        <dbReference type="Ensembl" id="ENSMZEP00005035389.1"/>
    </source>
</evidence>
<dbReference type="PANTHER" id="PTHR14477">
    <property type="entry name" value="CUB DOMAIN-CONTAINING PROTEIN 1"/>
    <property type="match status" value="1"/>
</dbReference>
<name>A0A3P9DLX2_9CICH</name>
<dbReference type="GeneTree" id="ENSGT00390000010209"/>
<keyword evidence="7" id="KW-1185">Reference proteome</keyword>
<feature type="domain" description="CDCP1 first CUB" evidence="4">
    <location>
        <begin position="398"/>
        <end position="467"/>
    </location>
</feature>
<feature type="chain" id="PRO_5018147580" description="CUB domain containing protein 1a" evidence="2">
    <location>
        <begin position="24"/>
        <end position="1194"/>
    </location>
</feature>
<evidence type="ECO:0000259" key="4">
    <source>
        <dbReference type="Pfam" id="PF23667"/>
    </source>
</evidence>
<dbReference type="Ensembl" id="ENSMZET00005036640.1">
    <property type="protein sequence ID" value="ENSMZEP00005035389.1"/>
    <property type="gene ID" value="ENSMZEG00005026450.1"/>
</dbReference>
<reference evidence="6 7" key="1">
    <citation type="journal article" date="2014" name="Nature">
        <title>The genomic substrate for adaptive radiation in African cichlid fish.</title>
        <authorList>
            <person name="Brawand D."/>
            <person name="Wagner C.E."/>
            <person name="Li Y.I."/>
            <person name="Malinsky M."/>
            <person name="Keller I."/>
            <person name="Fan S."/>
            <person name="Simakov O."/>
            <person name="Ng A.Y."/>
            <person name="Lim Z.W."/>
            <person name="Bezault E."/>
            <person name="Turner-Maier J."/>
            <person name="Johnson J."/>
            <person name="Alcazar R."/>
            <person name="Noh H.J."/>
            <person name="Russell P."/>
            <person name="Aken B."/>
            <person name="Alfoldi J."/>
            <person name="Amemiya C."/>
            <person name="Azzouzi N."/>
            <person name="Baroiller J.F."/>
            <person name="Barloy-Hubler F."/>
            <person name="Berlin A."/>
            <person name="Bloomquist R."/>
            <person name="Carleton K.L."/>
            <person name="Conte M.A."/>
            <person name="D'Cotta H."/>
            <person name="Eshel O."/>
            <person name="Gaffney L."/>
            <person name="Galibert F."/>
            <person name="Gante H.F."/>
            <person name="Gnerre S."/>
            <person name="Greuter L."/>
            <person name="Guyon R."/>
            <person name="Haddad N.S."/>
            <person name="Haerty W."/>
            <person name="Harris R.M."/>
            <person name="Hofmann H.A."/>
            <person name="Hourlier T."/>
            <person name="Hulata G."/>
            <person name="Jaffe D.B."/>
            <person name="Lara M."/>
            <person name="Lee A.P."/>
            <person name="MacCallum I."/>
            <person name="Mwaiko S."/>
            <person name="Nikaido M."/>
            <person name="Nishihara H."/>
            <person name="Ozouf-Costaz C."/>
            <person name="Penman D.J."/>
            <person name="Przybylski D."/>
            <person name="Rakotomanga M."/>
            <person name="Renn S.C.P."/>
            <person name="Ribeiro F.J."/>
            <person name="Ron M."/>
            <person name="Salzburger W."/>
            <person name="Sanchez-Pulido L."/>
            <person name="Santos M.E."/>
            <person name="Searle S."/>
            <person name="Sharpe T."/>
            <person name="Swofford R."/>
            <person name="Tan F.J."/>
            <person name="Williams L."/>
            <person name="Young S."/>
            <person name="Yin S."/>
            <person name="Okada N."/>
            <person name="Kocher T.D."/>
            <person name="Miska E.A."/>
            <person name="Lander E.S."/>
            <person name="Venkatesh B."/>
            <person name="Fernald R.D."/>
            <person name="Meyer A."/>
            <person name="Ponting C.P."/>
            <person name="Streelman J.T."/>
            <person name="Lindblad-Toh K."/>
            <person name="Seehausen O."/>
            <person name="Di Palma F."/>
        </authorList>
    </citation>
    <scope>NUCLEOTIDE SEQUENCE</scope>
</reference>
<feature type="domain" description="CDCP1 second and fifth CUB" evidence="5">
    <location>
        <begin position="103"/>
        <end position="205"/>
    </location>
</feature>
<dbReference type="InterPro" id="IPR056269">
    <property type="entry name" value="CUB_CDCP1_2nd_5th"/>
</dbReference>
<evidence type="ECO:0000259" key="3">
    <source>
        <dbReference type="Pfam" id="PF23665"/>
    </source>
</evidence>
<dbReference type="InterPro" id="IPR056266">
    <property type="entry name" value="CDCP1_CUB_3rd_6th"/>
</dbReference>
<evidence type="ECO:0008006" key="8">
    <source>
        <dbReference type="Google" id="ProtNLM"/>
    </source>
</evidence>
<dbReference type="Pfam" id="PF23668">
    <property type="entry name" value="CUB_CDCP1_2"/>
    <property type="match status" value="4"/>
</dbReference>
<keyword evidence="1" id="KW-0472">Membrane</keyword>
<protein>
    <recommendedName>
        <fullName evidence="8">CUB domain containing protein 1a</fullName>
    </recommendedName>
</protein>
<feature type="transmembrane region" description="Helical" evidence="1">
    <location>
        <begin position="1007"/>
        <end position="1032"/>
    </location>
</feature>
<reference evidence="6" key="3">
    <citation type="submission" date="2025-09" db="UniProtKB">
        <authorList>
            <consortium name="Ensembl"/>
        </authorList>
    </citation>
    <scope>IDENTIFICATION</scope>
</reference>
<feature type="signal peptide" evidence="2">
    <location>
        <begin position="1"/>
        <end position="23"/>
    </location>
</feature>
<evidence type="ECO:0000313" key="7">
    <source>
        <dbReference type="Proteomes" id="UP000265160"/>
    </source>
</evidence>
<evidence type="ECO:0000256" key="1">
    <source>
        <dbReference type="SAM" id="Phobius"/>
    </source>
</evidence>
<dbReference type="Proteomes" id="UP000265160">
    <property type="component" value="LG22"/>
</dbReference>
<keyword evidence="1" id="KW-0812">Transmembrane</keyword>
<dbReference type="PANTHER" id="PTHR14477:SF1">
    <property type="entry name" value="CUB DOMAIN-CONTAINING PROTEIN 1"/>
    <property type="match status" value="1"/>
</dbReference>
<proteinExistence type="predicted"/>
<feature type="domain" description="CDCP1 first CUB" evidence="4">
    <location>
        <begin position="26"/>
        <end position="96"/>
    </location>
</feature>
<dbReference type="RefSeq" id="XP_004549049.2">
    <property type="nucleotide sequence ID" value="XM_004548992.4"/>
</dbReference>
<evidence type="ECO:0000256" key="2">
    <source>
        <dbReference type="SAM" id="SignalP"/>
    </source>
</evidence>